<evidence type="ECO:0000256" key="1">
    <source>
        <dbReference type="SAM" id="MobiDB-lite"/>
    </source>
</evidence>
<feature type="transmembrane region" description="Helical" evidence="2">
    <location>
        <begin position="197"/>
        <end position="218"/>
    </location>
</feature>
<evidence type="ECO:0000313" key="3">
    <source>
        <dbReference type="EMBL" id="KAJ1254850.1"/>
    </source>
</evidence>
<dbReference type="AlphaFoldDB" id="A0A9W7X7Q2"/>
<protein>
    <submittedName>
        <fullName evidence="3">Uncharacterized protein</fullName>
    </submittedName>
</protein>
<keyword evidence="2" id="KW-1133">Transmembrane helix</keyword>
<feature type="region of interest" description="Disordered" evidence="1">
    <location>
        <begin position="25"/>
        <end position="45"/>
    </location>
</feature>
<reference evidence="3 4" key="1">
    <citation type="submission" date="2022-10" db="EMBL/GenBank/DDBJ databases">
        <title>WGS assembly of Paspalum vaginatum 540-79.</title>
        <authorList>
            <person name="Sun G."/>
            <person name="Wase N."/>
            <person name="Shu S."/>
            <person name="Jenkins J."/>
            <person name="Zhou B."/>
            <person name="Torres-Rodriguez J."/>
            <person name="Chen C."/>
            <person name="Sandor L."/>
            <person name="Plott C."/>
            <person name="Yoshinga Y."/>
            <person name="Daum C."/>
            <person name="Qi P."/>
            <person name="Barry K."/>
            <person name="Lipzen A."/>
            <person name="Berry L."/>
            <person name="Pedersen C."/>
            <person name="Gottilla T."/>
            <person name="Foltz A."/>
            <person name="Yu H."/>
            <person name="O'Malley R."/>
            <person name="Zhang C."/>
            <person name="Devos K."/>
            <person name="Sigmon B."/>
            <person name="Yu B."/>
            <person name="Obata T."/>
            <person name="Schmutz J."/>
            <person name="Schnable J."/>
        </authorList>
    </citation>
    <scope>NUCLEOTIDE SEQUENCE [LARGE SCALE GENOMIC DNA]</scope>
    <source>
        <strain evidence="4">cv. 540-79</strain>
    </source>
</reference>
<dbReference type="OrthoDB" id="1045822at2759"/>
<dbReference type="Proteomes" id="UP001164776">
    <property type="component" value="Unassembled WGS sequence"/>
</dbReference>
<name>A0A9W7X7Q2_9POAL</name>
<evidence type="ECO:0000313" key="4">
    <source>
        <dbReference type="Proteomes" id="UP001164776"/>
    </source>
</evidence>
<comment type="caution">
    <text evidence="3">The sequence shown here is derived from an EMBL/GenBank/DDBJ whole genome shotgun (WGS) entry which is preliminary data.</text>
</comment>
<keyword evidence="2" id="KW-0472">Membrane</keyword>
<gene>
    <name evidence="3" type="ORF">BS78_K317600</name>
</gene>
<accession>A0A9W7X7Q2</accession>
<feature type="compositionally biased region" description="Basic and acidic residues" evidence="1">
    <location>
        <begin position="33"/>
        <end position="45"/>
    </location>
</feature>
<keyword evidence="2" id="KW-0812">Transmembrane</keyword>
<evidence type="ECO:0000256" key="2">
    <source>
        <dbReference type="SAM" id="Phobius"/>
    </source>
</evidence>
<keyword evidence="4" id="KW-1185">Reference proteome</keyword>
<dbReference type="EMBL" id="MU629880">
    <property type="protein sequence ID" value="KAJ1254850.1"/>
    <property type="molecule type" value="Genomic_DNA"/>
</dbReference>
<proteinExistence type="predicted"/>
<organism evidence="3 4">
    <name type="scientific">Paspalum vaginatum</name>
    <name type="common">seashore paspalum</name>
    <dbReference type="NCBI Taxonomy" id="158149"/>
    <lineage>
        <taxon>Eukaryota</taxon>
        <taxon>Viridiplantae</taxon>
        <taxon>Streptophyta</taxon>
        <taxon>Embryophyta</taxon>
        <taxon>Tracheophyta</taxon>
        <taxon>Spermatophyta</taxon>
        <taxon>Magnoliopsida</taxon>
        <taxon>Liliopsida</taxon>
        <taxon>Poales</taxon>
        <taxon>Poaceae</taxon>
        <taxon>PACMAD clade</taxon>
        <taxon>Panicoideae</taxon>
        <taxon>Andropogonodae</taxon>
        <taxon>Paspaleae</taxon>
        <taxon>Paspalinae</taxon>
        <taxon>Paspalum</taxon>
    </lineage>
</organism>
<sequence>MYPSAPPDAYNKFSSGASANGAATGIVRPAAGGEHEPFTPRRRRAEEMVHRPFPLHGRPGELPHHMHMPPASRLGRSLTSSDKGSCSCIASGADLWAHLHLDVDGVHVLVRLPVEAEGRVRPGRGGVPGLPGTLLLRAPGLVPEYRELKNRGFDLGIGWEANMERQRRGVAGGAVMGAPAHAARHDEIDDGCESCGAFAFMVLLCYGYVLYGLGSFSLRLDSGEHCMFSVGCDCVSVSGASKICDVLCFVDFM</sequence>